<keyword evidence="3" id="KW-1185">Reference proteome</keyword>
<protein>
    <submittedName>
        <fullName evidence="2">Uncharacterized protein</fullName>
    </submittedName>
</protein>
<dbReference type="AlphaFoldDB" id="A0A195FEG0"/>
<organism evidence="2 3">
    <name type="scientific">Trachymyrmex septentrionalis</name>
    <dbReference type="NCBI Taxonomy" id="34720"/>
    <lineage>
        <taxon>Eukaryota</taxon>
        <taxon>Metazoa</taxon>
        <taxon>Ecdysozoa</taxon>
        <taxon>Arthropoda</taxon>
        <taxon>Hexapoda</taxon>
        <taxon>Insecta</taxon>
        <taxon>Pterygota</taxon>
        <taxon>Neoptera</taxon>
        <taxon>Endopterygota</taxon>
        <taxon>Hymenoptera</taxon>
        <taxon>Apocrita</taxon>
        <taxon>Aculeata</taxon>
        <taxon>Formicoidea</taxon>
        <taxon>Formicidae</taxon>
        <taxon>Myrmicinae</taxon>
        <taxon>Trachymyrmex</taxon>
    </lineage>
</organism>
<evidence type="ECO:0000256" key="1">
    <source>
        <dbReference type="SAM" id="MobiDB-lite"/>
    </source>
</evidence>
<dbReference type="Proteomes" id="UP000078541">
    <property type="component" value="Unassembled WGS sequence"/>
</dbReference>
<evidence type="ECO:0000313" key="2">
    <source>
        <dbReference type="EMBL" id="KYN38409.1"/>
    </source>
</evidence>
<reference evidence="2 3" key="1">
    <citation type="submission" date="2016-03" db="EMBL/GenBank/DDBJ databases">
        <title>Trachymyrmex septentrionalis WGS genome.</title>
        <authorList>
            <person name="Nygaard S."/>
            <person name="Hu H."/>
            <person name="Boomsma J."/>
            <person name="Zhang G."/>
        </authorList>
    </citation>
    <scope>NUCLEOTIDE SEQUENCE [LARGE SCALE GENOMIC DNA]</scope>
    <source>
        <strain evidence="2">Tsep2-gDNA-1</strain>
        <tissue evidence="2">Whole body</tissue>
    </source>
</reference>
<sequence length="110" mass="13019">MSAQSDKNVRWSRHGPPAVHQFCPWGTRGSSSSWVNRGERRRPLPRRGKSANRERERERERERLSQRIGCCAPMPLSCLDDNNARTMRYNRRTRDVTLDRRLRNALLFNI</sequence>
<evidence type="ECO:0000313" key="3">
    <source>
        <dbReference type="Proteomes" id="UP000078541"/>
    </source>
</evidence>
<gene>
    <name evidence="2" type="ORF">ALC56_07450</name>
</gene>
<name>A0A195FEG0_9HYME</name>
<proteinExistence type="predicted"/>
<dbReference type="EMBL" id="KQ981673">
    <property type="protein sequence ID" value="KYN38409.1"/>
    <property type="molecule type" value="Genomic_DNA"/>
</dbReference>
<accession>A0A195FEG0</accession>
<feature type="compositionally biased region" description="Basic and acidic residues" evidence="1">
    <location>
        <begin position="51"/>
        <end position="64"/>
    </location>
</feature>
<feature type="region of interest" description="Disordered" evidence="1">
    <location>
        <begin position="1"/>
        <end position="64"/>
    </location>
</feature>